<keyword evidence="2 4" id="KW-0479">Metal-binding</keyword>
<evidence type="ECO:0000256" key="3">
    <source>
        <dbReference type="ARBA" id="ARBA00023004"/>
    </source>
</evidence>
<dbReference type="RefSeq" id="WP_102552490.1">
    <property type="nucleotide sequence ID" value="NZ_MCZF01000126.1"/>
</dbReference>
<evidence type="ECO:0000259" key="6">
    <source>
        <dbReference type="PROSITE" id="PS51007"/>
    </source>
</evidence>
<keyword evidence="5" id="KW-0732">Signal</keyword>
<evidence type="ECO:0000256" key="1">
    <source>
        <dbReference type="ARBA" id="ARBA00022617"/>
    </source>
</evidence>
<dbReference type="SUPFAM" id="SSF46626">
    <property type="entry name" value="Cytochrome c"/>
    <property type="match status" value="1"/>
</dbReference>
<evidence type="ECO:0000313" key="7">
    <source>
        <dbReference type="EMBL" id="PMM52743.1"/>
    </source>
</evidence>
<dbReference type="Proteomes" id="UP000235533">
    <property type="component" value="Unassembled WGS sequence"/>
</dbReference>
<dbReference type="Pfam" id="PF13442">
    <property type="entry name" value="Cytochrome_CBB3"/>
    <property type="match status" value="1"/>
</dbReference>
<dbReference type="EMBL" id="MCZF01000126">
    <property type="protein sequence ID" value="PMM52743.1"/>
    <property type="molecule type" value="Genomic_DNA"/>
</dbReference>
<dbReference type="PROSITE" id="PS51007">
    <property type="entry name" value="CYTC"/>
    <property type="match status" value="1"/>
</dbReference>
<dbReference type="GO" id="GO:0009055">
    <property type="term" value="F:electron transfer activity"/>
    <property type="evidence" value="ECO:0007669"/>
    <property type="project" value="InterPro"/>
</dbReference>
<keyword evidence="1 4" id="KW-0349">Heme</keyword>
<protein>
    <submittedName>
        <fullName evidence="7">Cytochrome C oxidase Cbb3</fullName>
    </submittedName>
</protein>
<dbReference type="Gene3D" id="1.10.760.10">
    <property type="entry name" value="Cytochrome c-like domain"/>
    <property type="match status" value="1"/>
</dbReference>
<organism evidence="7 8">
    <name type="scientific">Vibrio splendidus</name>
    <dbReference type="NCBI Taxonomy" id="29497"/>
    <lineage>
        <taxon>Bacteria</taxon>
        <taxon>Pseudomonadati</taxon>
        <taxon>Pseudomonadota</taxon>
        <taxon>Gammaproteobacteria</taxon>
        <taxon>Vibrionales</taxon>
        <taxon>Vibrionaceae</taxon>
        <taxon>Vibrio</taxon>
    </lineage>
</organism>
<gene>
    <name evidence="7" type="ORF">BCT54_23285</name>
</gene>
<dbReference type="GO" id="GO:0046872">
    <property type="term" value="F:metal ion binding"/>
    <property type="evidence" value="ECO:0007669"/>
    <property type="project" value="UniProtKB-KW"/>
</dbReference>
<feature type="domain" description="Cytochrome c" evidence="6">
    <location>
        <begin position="33"/>
        <end position="121"/>
    </location>
</feature>
<accession>A0A2N7JQR4</accession>
<dbReference type="InterPro" id="IPR036909">
    <property type="entry name" value="Cyt_c-like_dom_sf"/>
</dbReference>
<dbReference type="InterPro" id="IPR009056">
    <property type="entry name" value="Cyt_c-like_dom"/>
</dbReference>
<evidence type="ECO:0000313" key="8">
    <source>
        <dbReference type="Proteomes" id="UP000235533"/>
    </source>
</evidence>
<sequence>MKTMNHSHVLAFLGLVASIMAFNASAASEIDASHFANGKTKYRQLCQVCHGDKGHGDGPTAASLPHKPANIANKLGGFFTSPSSVADDILEGNVEQGMPAWKGTITKQDALDILTYVEAIQ</sequence>
<comment type="caution">
    <text evidence="7">The sequence shown here is derived from an EMBL/GenBank/DDBJ whole genome shotgun (WGS) entry which is preliminary data.</text>
</comment>
<feature type="chain" id="PRO_5018293128" evidence="5">
    <location>
        <begin position="27"/>
        <end position="121"/>
    </location>
</feature>
<reference evidence="8" key="1">
    <citation type="submission" date="2016-07" db="EMBL/GenBank/DDBJ databases">
        <title>Nontailed viruses are major unrecognized killers of bacteria in the ocean.</title>
        <authorList>
            <person name="Kauffman K."/>
            <person name="Hussain F."/>
            <person name="Yang J."/>
            <person name="Arevalo P."/>
            <person name="Brown J."/>
            <person name="Cutler M."/>
            <person name="Kelly L."/>
            <person name="Polz M.F."/>
        </authorList>
    </citation>
    <scope>NUCLEOTIDE SEQUENCE [LARGE SCALE GENOMIC DNA]</scope>
    <source>
        <strain evidence="8">10N.261.48.B5</strain>
    </source>
</reference>
<evidence type="ECO:0000256" key="2">
    <source>
        <dbReference type="ARBA" id="ARBA00022723"/>
    </source>
</evidence>
<dbReference type="AlphaFoldDB" id="A0A2N7JQR4"/>
<keyword evidence="3 4" id="KW-0408">Iron</keyword>
<feature type="signal peptide" evidence="5">
    <location>
        <begin position="1"/>
        <end position="26"/>
    </location>
</feature>
<evidence type="ECO:0000256" key="4">
    <source>
        <dbReference type="PROSITE-ProRule" id="PRU00433"/>
    </source>
</evidence>
<evidence type="ECO:0000256" key="5">
    <source>
        <dbReference type="SAM" id="SignalP"/>
    </source>
</evidence>
<proteinExistence type="predicted"/>
<dbReference type="GO" id="GO:0020037">
    <property type="term" value="F:heme binding"/>
    <property type="evidence" value="ECO:0007669"/>
    <property type="project" value="InterPro"/>
</dbReference>
<name>A0A2N7JQR4_VIBSP</name>